<dbReference type="PANTHER" id="PTHR37318">
    <property type="entry name" value="BSL7504 PROTEIN"/>
    <property type="match status" value="1"/>
</dbReference>
<dbReference type="EMBL" id="VLLL01000005">
    <property type="protein sequence ID" value="TWJ15964.1"/>
    <property type="molecule type" value="Genomic_DNA"/>
</dbReference>
<dbReference type="AlphaFoldDB" id="A0A562VDK5"/>
<keyword evidence="3" id="KW-1185">Reference proteome</keyword>
<feature type="domain" description="Winged helix DNA-binding" evidence="1">
    <location>
        <begin position="18"/>
        <end position="97"/>
    </location>
</feature>
<accession>A0A562VDK5</accession>
<keyword evidence="2" id="KW-0238">DNA-binding</keyword>
<dbReference type="Pfam" id="PF13601">
    <property type="entry name" value="HTH_34"/>
    <property type="match status" value="1"/>
</dbReference>
<reference evidence="2 3" key="1">
    <citation type="journal article" date="2013" name="Stand. Genomic Sci.">
        <title>Genomic Encyclopedia of Type Strains, Phase I: The one thousand microbial genomes (KMG-I) project.</title>
        <authorList>
            <person name="Kyrpides N.C."/>
            <person name="Woyke T."/>
            <person name="Eisen J.A."/>
            <person name="Garrity G."/>
            <person name="Lilburn T.G."/>
            <person name="Beck B.J."/>
            <person name="Whitman W.B."/>
            <person name="Hugenholtz P."/>
            <person name="Klenk H.P."/>
        </authorList>
    </citation>
    <scope>NUCLEOTIDE SEQUENCE [LARGE SCALE GENOMIC DNA]</scope>
    <source>
        <strain evidence="2 3">DSM 45044</strain>
    </source>
</reference>
<evidence type="ECO:0000259" key="1">
    <source>
        <dbReference type="Pfam" id="PF13601"/>
    </source>
</evidence>
<name>A0A562VDK5_9ACTN</name>
<dbReference type="Gene3D" id="1.10.10.10">
    <property type="entry name" value="Winged helix-like DNA-binding domain superfamily/Winged helix DNA-binding domain"/>
    <property type="match status" value="1"/>
</dbReference>
<sequence>MTGRHPRHDLDEVIHTPIRLSIMAALADGDRIHFGLLRDHLQVSDSLLSKHLTTLETHDYLTIDKGYLGKRPRTWLRITPTGLAAYRRYRHTLQQILTPPATGSPPPE</sequence>
<dbReference type="RefSeq" id="WP_147135538.1">
    <property type="nucleotide sequence ID" value="NZ_BAABIJ010000001.1"/>
</dbReference>
<dbReference type="InterPro" id="IPR036388">
    <property type="entry name" value="WH-like_DNA-bd_sf"/>
</dbReference>
<evidence type="ECO:0000313" key="3">
    <source>
        <dbReference type="Proteomes" id="UP000321617"/>
    </source>
</evidence>
<dbReference type="PANTHER" id="PTHR37318:SF1">
    <property type="entry name" value="BSL7504 PROTEIN"/>
    <property type="match status" value="1"/>
</dbReference>
<dbReference type="SUPFAM" id="SSF46785">
    <property type="entry name" value="Winged helix' DNA-binding domain"/>
    <property type="match status" value="1"/>
</dbReference>
<dbReference type="Proteomes" id="UP000321617">
    <property type="component" value="Unassembled WGS sequence"/>
</dbReference>
<dbReference type="OrthoDB" id="4952043at2"/>
<organism evidence="2 3">
    <name type="scientific">Stackebrandtia albiflava</name>
    <dbReference type="NCBI Taxonomy" id="406432"/>
    <lineage>
        <taxon>Bacteria</taxon>
        <taxon>Bacillati</taxon>
        <taxon>Actinomycetota</taxon>
        <taxon>Actinomycetes</taxon>
        <taxon>Glycomycetales</taxon>
        <taxon>Glycomycetaceae</taxon>
        <taxon>Stackebrandtia</taxon>
    </lineage>
</organism>
<proteinExistence type="predicted"/>
<dbReference type="GO" id="GO:0003677">
    <property type="term" value="F:DNA binding"/>
    <property type="evidence" value="ECO:0007669"/>
    <property type="project" value="UniProtKB-KW"/>
</dbReference>
<dbReference type="InterPro" id="IPR036390">
    <property type="entry name" value="WH_DNA-bd_sf"/>
</dbReference>
<dbReference type="InterPro" id="IPR027395">
    <property type="entry name" value="WH_DNA-bd_dom"/>
</dbReference>
<gene>
    <name evidence="2" type="ORF">LX16_1684</name>
</gene>
<comment type="caution">
    <text evidence="2">The sequence shown here is derived from an EMBL/GenBank/DDBJ whole genome shotgun (WGS) entry which is preliminary data.</text>
</comment>
<evidence type="ECO:0000313" key="2">
    <source>
        <dbReference type="EMBL" id="TWJ15964.1"/>
    </source>
</evidence>
<protein>
    <submittedName>
        <fullName evidence="2">Winged helix DNA-binding protein</fullName>
    </submittedName>
</protein>